<name>A0A2K9PL82_9FLAO</name>
<dbReference type="OrthoDB" id="1443259at2"/>
<dbReference type="RefSeq" id="WP_102754258.1">
    <property type="nucleotide sequence ID" value="NZ_CP025791.1"/>
</dbReference>
<protein>
    <submittedName>
        <fullName evidence="1">Uncharacterized protein</fullName>
    </submittedName>
</protein>
<evidence type="ECO:0000313" key="2">
    <source>
        <dbReference type="Proteomes" id="UP000235826"/>
    </source>
</evidence>
<dbReference type="AlphaFoldDB" id="A0A2K9PL82"/>
<sequence length="247" mass="28408">METTQNILTFKNTIDGIWINNDKNTKKIAKVIISNNGKNVQVFDKYGSNDSDWGVKVLTPETNSTDMYWTIFYSRLVKSIFIFTINRNIMEVRYEQDYKSSSKETESFVENFTKQDECLNESIDTTTSVKNRILSTRQSEEMFPEQLDHAPVLFTDDLVSDHNLKTFKGSTVVTEEAIYPISKTKPKGFSYLRRAYHFNYGKDYGLRKRLLSVFAFIGSIINKVGHAISTRRLTSLISTASQHTNSL</sequence>
<organism evidence="1 2">
    <name type="scientific">Flavivirga eckloniae</name>
    <dbReference type="NCBI Taxonomy" id="1803846"/>
    <lineage>
        <taxon>Bacteria</taxon>
        <taxon>Pseudomonadati</taxon>
        <taxon>Bacteroidota</taxon>
        <taxon>Flavobacteriia</taxon>
        <taxon>Flavobacteriales</taxon>
        <taxon>Flavobacteriaceae</taxon>
        <taxon>Flavivirga</taxon>
    </lineage>
</organism>
<reference evidence="1 2" key="1">
    <citation type="submission" date="2018-01" db="EMBL/GenBank/DDBJ databases">
        <title>Complete genome sequence of Flavivirga eckloniae ECD14 isolated from seaweed Ecklonia cava.</title>
        <authorList>
            <person name="Lee J.H."/>
            <person name="Baik K.S."/>
            <person name="Seong C.N."/>
        </authorList>
    </citation>
    <scope>NUCLEOTIDE SEQUENCE [LARGE SCALE GENOMIC DNA]</scope>
    <source>
        <strain evidence="1 2">ECD14</strain>
    </source>
</reference>
<evidence type="ECO:0000313" key="1">
    <source>
        <dbReference type="EMBL" id="AUP77598.1"/>
    </source>
</evidence>
<dbReference type="Proteomes" id="UP000235826">
    <property type="component" value="Chromosome"/>
</dbReference>
<dbReference type="EMBL" id="CP025791">
    <property type="protein sequence ID" value="AUP77598.1"/>
    <property type="molecule type" value="Genomic_DNA"/>
</dbReference>
<gene>
    <name evidence="1" type="ORF">C1H87_02240</name>
</gene>
<accession>A0A2K9PL82</accession>
<keyword evidence="2" id="KW-1185">Reference proteome</keyword>
<proteinExistence type="predicted"/>
<dbReference type="KEGG" id="fek:C1H87_02240"/>